<proteinExistence type="predicted"/>
<comment type="caution">
    <text evidence="1">The sequence shown here is derived from an EMBL/GenBank/DDBJ whole genome shotgun (WGS) entry which is preliminary data.</text>
</comment>
<sequence>MAPRKPSSSAKGKGAASSSAPPEQKEGGSPVQGRVLDRRMVKRGNKAVVQWLVQWLNSFPEDATWVDYQEIKSKYPQFHP</sequence>
<gene>
    <name evidence="1" type="ORF">Vadar_018321</name>
</gene>
<accession>A0ACB7Y7M3</accession>
<organism evidence="1 2">
    <name type="scientific">Vaccinium darrowii</name>
    <dbReference type="NCBI Taxonomy" id="229202"/>
    <lineage>
        <taxon>Eukaryota</taxon>
        <taxon>Viridiplantae</taxon>
        <taxon>Streptophyta</taxon>
        <taxon>Embryophyta</taxon>
        <taxon>Tracheophyta</taxon>
        <taxon>Spermatophyta</taxon>
        <taxon>Magnoliopsida</taxon>
        <taxon>eudicotyledons</taxon>
        <taxon>Gunneridae</taxon>
        <taxon>Pentapetalae</taxon>
        <taxon>asterids</taxon>
        <taxon>Ericales</taxon>
        <taxon>Ericaceae</taxon>
        <taxon>Vaccinioideae</taxon>
        <taxon>Vaccinieae</taxon>
        <taxon>Vaccinium</taxon>
    </lineage>
</organism>
<protein>
    <submittedName>
        <fullName evidence="1">Uncharacterized protein</fullName>
    </submittedName>
</protein>
<name>A0ACB7Y7M3_9ERIC</name>
<reference evidence="1 2" key="1">
    <citation type="journal article" date="2021" name="Hortic Res">
        <title>High-quality reference genome and annotation aids understanding of berry development for evergreen blueberry (Vaccinium darrowii).</title>
        <authorList>
            <person name="Yu J."/>
            <person name="Hulse-Kemp A.M."/>
            <person name="Babiker E."/>
            <person name="Staton M."/>
        </authorList>
    </citation>
    <scope>NUCLEOTIDE SEQUENCE [LARGE SCALE GENOMIC DNA]</scope>
    <source>
        <strain evidence="2">cv. NJ 8807/NJ 8810</strain>
        <tissue evidence="1">Young leaf</tissue>
    </source>
</reference>
<evidence type="ECO:0000313" key="1">
    <source>
        <dbReference type="EMBL" id="KAH7849470.1"/>
    </source>
</evidence>
<evidence type="ECO:0000313" key="2">
    <source>
        <dbReference type="Proteomes" id="UP000828048"/>
    </source>
</evidence>
<dbReference type="EMBL" id="CM037157">
    <property type="protein sequence ID" value="KAH7849470.1"/>
    <property type="molecule type" value="Genomic_DNA"/>
</dbReference>
<keyword evidence="2" id="KW-1185">Reference proteome</keyword>
<dbReference type="Proteomes" id="UP000828048">
    <property type="component" value="Chromosome 7"/>
</dbReference>